<reference evidence="5" key="1">
    <citation type="journal article" date="2015" name="Genome Announc.">
        <title>Draft Genome Sequence of Tolypothrix boutellei Strain VB521301.</title>
        <authorList>
            <person name="Chandrababunaidu M.M."/>
            <person name="Singh D."/>
            <person name="Sen D."/>
            <person name="Bhan S."/>
            <person name="Das S."/>
            <person name="Gupta A."/>
            <person name="Adhikary S.P."/>
            <person name="Tripathy S."/>
        </authorList>
    </citation>
    <scope>NUCLEOTIDE SEQUENCE</scope>
    <source>
        <strain evidence="5">VB521301</strain>
    </source>
</reference>
<dbReference type="OrthoDB" id="9776438at2"/>
<dbReference type="RefSeq" id="WP_038088319.1">
    <property type="nucleotide sequence ID" value="NZ_JHEG04000001.1"/>
</dbReference>
<dbReference type="Gene3D" id="3.20.20.30">
    <property type="entry name" value="Luciferase-like domain"/>
    <property type="match status" value="1"/>
</dbReference>
<dbReference type="InterPro" id="IPR050766">
    <property type="entry name" value="Bact_Lucif_Oxidored"/>
</dbReference>
<dbReference type="GO" id="GO:0005829">
    <property type="term" value="C:cytosol"/>
    <property type="evidence" value="ECO:0007669"/>
    <property type="project" value="TreeGrafter"/>
</dbReference>
<comment type="caution">
    <text evidence="5">The sequence shown here is derived from an EMBL/GenBank/DDBJ whole genome shotgun (WGS) entry which is preliminary data.</text>
</comment>
<gene>
    <name evidence="5" type="ORF">DA73_0232195</name>
    <name evidence="4" type="ORF">DA73_0400006765</name>
</gene>
<keyword evidence="6" id="KW-1185">Reference proteome</keyword>
<dbReference type="Pfam" id="PF00296">
    <property type="entry name" value="Bac_luciferase"/>
    <property type="match status" value="1"/>
</dbReference>
<dbReference type="Proteomes" id="UP000029738">
    <property type="component" value="Unassembled WGS sequence"/>
</dbReference>
<dbReference type="EMBL" id="JHEG02000058">
    <property type="protein sequence ID" value="KIE09102.1"/>
    <property type="molecule type" value="Genomic_DNA"/>
</dbReference>
<evidence type="ECO:0000313" key="6">
    <source>
        <dbReference type="Proteomes" id="UP000029738"/>
    </source>
</evidence>
<keyword evidence="2" id="KW-0503">Monooxygenase</keyword>
<accession>A0A0C1N3F2</accession>
<dbReference type="PANTHER" id="PTHR30137">
    <property type="entry name" value="LUCIFERASE-LIKE MONOOXYGENASE"/>
    <property type="match status" value="1"/>
</dbReference>
<proteinExistence type="predicted"/>
<dbReference type="GO" id="GO:0016705">
    <property type="term" value="F:oxidoreductase activity, acting on paired donors, with incorporation or reduction of molecular oxygen"/>
    <property type="evidence" value="ECO:0007669"/>
    <property type="project" value="InterPro"/>
</dbReference>
<feature type="domain" description="Luciferase-like" evidence="3">
    <location>
        <begin position="1"/>
        <end position="288"/>
    </location>
</feature>
<reference evidence="4" key="2">
    <citation type="submission" date="2019-11" db="EMBL/GenBank/DDBJ databases">
        <title>Improved Assembly of Tolypothrix boutellei genome.</title>
        <authorList>
            <person name="Sarangi A.N."/>
            <person name="Mukherjee M."/>
            <person name="Ghosh S."/>
            <person name="Singh D."/>
            <person name="Das A."/>
            <person name="Kant S."/>
            <person name="Prusty A."/>
            <person name="Tripathy S."/>
        </authorList>
    </citation>
    <scope>NUCLEOTIDE SEQUENCE</scope>
    <source>
        <strain evidence="4">VB521301</strain>
    </source>
</reference>
<dbReference type="PANTHER" id="PTHR30137:SF8">
    <property type="entry name" value="BLR5498 PROTEIN"/>
    <property type="match status" value="1"/>
</dbReference>
<dbReference type="GO" id="GO:0004497">
    <property type="term" value="F:monooxygenase activity"/>
    <property type="evidence" value="ECO:0007669"/>
    <property type="project" value="UniProtKB-KW"/>
</dbReference>
<dbReference type="InterPro" id="IPR036661">
    <property type="entry name" value="Luciferase-like_sf"/>
</dbReference>
<keyword evidence="1" id="KW-0560">Oxidoreductase</keyword>
<dbReference type="SUPFAM" id="SSF51679">
    <property type="entry name" value="Bacterial luciferase-like"/>
    <property type="match status" value="1"/>
</dbReference>
<evidence type="ECO:0000259" key="3">
    <source>
        <dbReference type="Pfam" id="PF00296"/>
    </source>
</evidence>
<sequence>MEIGLFHQMWASPEIDDKEFFAQTVEDVQLADTLGFESCSFGEHHFVRAKAFYGRLPVPEVLIAKLAAETTRIKLGTAIKILTLDNPLRFAEAVSLLDLLTEGRVMFGLGHGSPADMEHMGLTQAEKHQQFRNILLELLDYLSLNRQGPQITPQPRQGMHQLFWLGVRDRNTIVLGAQLGLNLLIGQGEDATAQNTYTDLYREAGGKGFVRGFRLVYVGETDAEARKTVDEAARMFFSVREKLPQYLNAQRQGRIPYEPPKDLPDLLGRIEYIVGSPTTVAEQLERYISQTKIDYLGVKMHVPGLLNEDVRRSMRLFAQEVAPKVQLAKKLEVISV</sequence>
<dbReference type="EMBL" id="JHEG04000001">
    <property type="protein sequence ID" value="KAF3885194.1"/>
    <property type="molecule type" value="Genomic_DNA"/>
</dbReference>
<evidence type="ECO:0000313" key="4">
    <source>
        <dbReference type="EMBL" id="KAF3885194.1"/>
    </source>
</evidence>
<dbReference type="InterPro" id="IPR011251">
    <property type="entry name" value="Luciferase-like_dom"/>
</dbReference>
<organism evidence="5">
    <name type="scientific">Tolypothrix bouteillei VB521301</name>
    <dbReference type="NCBI Taxonomy" id="1479485"/>
    <lineage>
        <taxon>Bacteria</taxon>
        <taxon>Bacillati</taxon>
        <taxon>Cyanobacteriota</taxon>
        <taxon>Cyanophyceae</taxon>
        <taxon>Nostocales</taxon>
        <taxon>Tolypothrichaceae</taxon>
        <taxon>Tolypothrix</taxon>
    </lineage>
</organism>
<evidence type="ECO:0000313" key="5">
    <source>
        <dbReference type="EMBL" id="KIE09102.1"/>
    </source>
</evidence>
<evidence type="ECO:0000256" key="1">
    <source>
        <dbReference type="ARBA" id="ARBA00023002"/>
    </source>
</evidence>
<dbReference type="STRING" id="1479485.DA73_0232195"/>
<protein>
    <submittedName>
        <fullName evidence="4">LLM class flavin-dependent oxidoreductase</fullName>
    </submittedName>
</protein>
<name>A0A0C1N3F2_9CYAN</name>
<dbReference type="AlphaFoldDB" id="A0A0C1N3F2"/>
<evidence type="ECO:0000256" key="2">
    <source>
        <dbReference type="ARBA" id="ARBA00023033"/>
    </source>
</evidence>